<dbReference type="EMBL" id="JARJLG010000006">
    <property type="protein sequence ID" value="KAJ7780304.1"/>
    <property type="molecule type" value="Genomic_DNA"/>
</dbReference>
<name>A0AAD7NYJ2_9AGAR</name>
<dbReference type="InterPro" id="IPR041078">
    <property type="entry name" value="Plavaka"/>
</dbReference>
<proteinExistence type="predicted"/>
<feature type="non-terminal residue" evidence="1">
    <location>
        <position position="1"/>
    </location>
</feature>
<dbReference type="Proteomes" id="UP001215280">
    <property type="component" value="Unassembled WGS sequence"/>
</dbReference>
<keyword evidence="2" id="KW-1185">Reference proteome</keyword>
<feature type="non-terminal residue" evidence="1">
    <location>
        <position position="158"/>
    </location>
</feature>
<dbReference type="AlphaFoldDB" id="A0AAD7NYJ2"/>
<protein>
    <submittedName>
        <fullName evidence="1">Uncharacterized protein</fullName>
    </submittedName>
</protein>
<gene>
    <name evidence="1" type="ORF">DFH07DRAFT_681979</name>
</gene>
<reference evidence="1" key="1">
    <citation type="submission" date="2023-03" db="EMBL/GenBank/DDBJ databases">
        <title>Massive genome expansion in bonnet fungi (Mycena s.s.) driven by repeated elements and novel gene families across ecological guilds.</title>
        <authorList>
            <consortium name="Lawrence Berkeley National Laboratory"/>
            <person name="Harder C.B."/>
            <person name="Miyauchi S."/>
            <person name="Viragh M."/>
            <person name="Kuo A."/>
            <person name="Thoen E."/>
            <person name="Andreopoulos B."/>
            <person name="Lu D."/>
            <person name="Skrede I."/>
            <person name="Drula E."/>
            <person name="Henrissat B."/>
            <person name="Morin E."/>
            <person name="Kohler A."/>
            <person name="Barry K."/>
            <person name="LaButti K."/>
            <person name="Morin E."/>
            <person name="Salamov A."/>
            <person name="Lipzen A."/>
            <person name="Mereny Z."/>
            <person name="Hegedus B."/>
            <person name="Baldrian P."/>
            <person name="Stursova M."/>
            <person name="Weitz H."/>
            <person name="Taylor A."/>
            <person name="Grigoriev I.V."/>
            <person name="Nagy L.G."/>
            <person name="Martin F."/>
            <person name="Kauserud H."/>
        </authorList>
    </citation>
    <scope>NUCLEOTIDE SEQUENCE</scope>
    <source>
        <strain evidence="1">CBHHK188m</strain>
    </source>
</reference>
<dbReference type="Pfam" id="PF18759">
    <property type="entry name" value="Plavaka"/>
    <property type="match status" value="1"/>
</dbReference>
<sequence>IYRRVCRLIMASLQERSRGGEALRFSNGVIRVTHPGVLIESMDFEELAVWLAIQNSTSLHPCPQCFVHKDDLHRLTKSYPQHTTQSMSAVLTQALISRSEWNEHLKEYGLHNFEHFLWKFVHLDPYKAAGYDCLHFFDGRIWGCRGGMPLVFVVLGRD</sequence>
<evidence type="ECO:0000313" key="2">
    <source>
        <dbReference type="Proteomes" id="UP001215280"/>
    </source>
</evidence>
<accession>A0AAD7NYJ2</accession>
<organism evidence="1 2">
    <name type="scientific">Mycena maculata</name>
    <dbReference type="NCBI Taxonomy" id="230809"/>
    <lineage>
        <taxon>Eukaryota</taxon>
        <taxon>Fungi</taxon>
        <taxon>Dikarya</taxon>
        <taxon>Basidiomycota</taxon>
        <taxon>Agaricomycotina</taxon>
        <taxon>Agaricomycetes</taxon>
        <taxon>Agaricomycetidae</taxon>
        <taxon>Agaricales</taxon>
        <taxon>Marasmiineae</taxon>
        <taxon>Mycenaceae</taxon>
        <taxon>Mycena</taxon>
    </lineage>
</organism>
<evidence type="ECO:0000313" key="1">
    <source>
        <dbReference type="EMBL" id="KAJ7780304.1"/>
    </source>
</evidence>
<comment type="caution">
    <text evidence="1">The sequence shown here is derived from an EMBL/GenBank/DDBJ whole genome shotgun (WGS) entry which is preliminary data.</text>
</comment>